<dbReference type="SMART" id="SM00347">
    <property type="entry name" value="HTH_MARR"/>
    <property type="match status" value="1"/>
</dbReference>
<organism evidence="2 3">
    <name type="scientific">Colwellia psychrerythraea</name>
    <name type="common">Vibrio psychroerythus</name>
    <dbReference type="NCBI Taxonomy" id="28229"/>
    <lineage>
        <taxon>Bacteria</taxon>
        <taxon>Pseudomonadati</taxon>
        <taxon>Pseudomonadota</taxon>
        <taxon>Gammaproteobacteria</taxon>
        <taxon>Alteromonadales</taxon>
        <taxon>Colwelliaceae</taxon>
        <taxon>Colwellia</taxon>
    </lineage>
</organism>
<reference evidence="2 3" key="1">
    <citation type="submission" date="2014-08" db="EMBL/GenBank/DDBJ databases">
        <title>Genomic and Phenotypic Diversity of Colwellia psychrerythraea strains from Disparate Marine Basins.</title>
        <authorList>
            <person name="Techtmann S.M."/>
            <person name="Stelling S.C."/>
            <person name="Utturkar S.M."/>
            <person name="Alshibli N."/>
            <person name="Harris A."/>
            <person name="Brown S.D."/>
            <person name="Hazen T.C."/>
        </authorList>
    </citation>
    <scope>NUCLEOTIDE SEQUENCE [LARGE SCALE GENOMIC DNA]</scope>
    <source>
        <strain evidence="2 3">ND2E</strain>
    </source>
</reference>
<protein>
    <submittedName>
        <fullName evidence="2">Transcriptional regulator, MarR family</fullName>
    </submittedName>
</protein>
<proteinExistence type="predicted"/>
<dbReference type="Gene3D" id="1.10.10.10">
    <property type="entry name" value="Winged helix-like DNA-binding domain superfamily/Winged helix DNA-binding domain"/>
    <property type="match status" value="1"/>
</dbReference>
<evidence type="ECO:0000259" key="1">
    <source>
        <dbReference type="PROSITE" id="PS50995"/>
    </source>
</evidence>
<dbReference type="InterPro" id="IPR036390">
    <property type="entry name" value="WH_DNA-bd_sf"/>
</dbReference>
<dbReference type="OrthoDB" id="32523at2"/>
<dbReference type="PANTHER" id="PTHR33164">
    <property type="entry name" value="TRANSCRIPTIONAL REGULATOR, MARR FAMILY"/>
    <property type="match status" value="1"/>
</dbReference>
<dbReference type="InterPro" id="IPR039422">
    <property type="entry name" value="MarR/SlyA-like"/>
</dbReference>
<dbReference type="Pfam" id="PF01047">
    <property type="entry name" value="MarR"/>
    <property type="match status" value="1"/>
</dbReference>
<sequence length="173" mass="19271">MKNIKYISNIIGAFATTISTDIEKEVSELGGRSLSHEAALVAIHNHPNETIDVLSKVLALTHSGTVRLINTLEKEGLVMRCRSAQDARSVVLCTTNDGNVRVQLILDSRERVALKLLENFNDEQKQSFLELLVIAMGHLTDEKIVARRICRFCNEGICRKLGCPVEQAVKRTM</sequence>
<dbReference type="Proteomes" id="UP000029843">
    <property type="component" value="Unassembled WGS sequence"/>
</dbReference>
<dbReference type="SUPFAM" id="SSF46785">
    <property type="entry name" value="Winged helix' DNA-binding domain"/>
    <property type="match status" value="1"/>
</dbReference>
<gene>
    <name evidence="2" type="ORF">ND2E_0618</name>
</gene>
<dbReference type="RefSeq" id="WP_033095638.1">
    <property type="nucleotide sequence ID" value="NZ_JQED01000055.1"/>
</dbReference>
<dbReference type="AlphaFoldDB" id="A0A099KA43"/>
<name>A0A099KA43_COLPS</name>
<dbReference type="InterPro" id="IPR036388">
    <property type="entry name" value="WH-like_DNA-bd_sf"/>
</dbReference>
<comment type="caution">
    <text evidence="2">The sequence shown here is derived from an EMBL/GenBank/DDBJ whole genome shotgun (WGS) entry which is preliminary data.</text>
</comment>
<dbReference type="PROSITE" id="PS50995">
    <property type="entry name" value="HTH_MARR_2"/>
    <property type="match status" value="1"/>
</dbReference>
<dbReference type="InterPro" id="IPR000835">
    <property type="entry name" value="HTH_MarR-typ"/>
</dbReference>
<dbReference type="PATRIC" id="fig|28229.4.peg.4101"/>
<dbReference type="EMBL" id="JQED01000055">
    <property type="protein sequence ID" value="KGJ87211.1"/>
    <property type="molecule type" value="Genomic_DNA"/>
</dbReference>
<dbReference type="GO" id="GO:0006950">
    <property type="term" value="P:response to stress"/>
    <property type="evidence" value="ECO:0007669"/>
    <property type="project" value="TreeGrafter"/>
</dbReference>
<feature type="domain" description="HTH marR-type" evidence="1">
    <location>
        <begin position="1"/>
        <end position="137"/>
    </location>
</feature>
<accession>A0A099KA43</accession>
<dbReference type="PANTHER" id="PTHR33164:SF43">
    <property type="entry name" value="HTH-TYPE TRANSCRIPTIONAL REPRESSOR YETL"/>
    <property type="match status" value="1"/>
</dbReference>
<evidence type="ECO:0000313" key="2">
    <source>
        <dbReference type="EMBL" id="KGJ87211.1"/>
    </source>
</evidence>
<dbReference type="GO" id="GO:0003700">
    <property type="term" value="F:DNA-binding transcription factor activity"/>
    <property type="evidence" value="ECO:0007669"/>
    <property type="project" value="InterPro"/>
</dbReference>
<evidence type="ECO:0000313" key="3">
    <source>
        <dbReference type="Proteomes" id="UP000029843"/>
    </source>
</evidence>